<name>A0A0F9W684_9ZZZZ</name>
<sequence length="662" mass="73052">MPTTTDASIMSQARFDLKTAAPGDCHLVDFINWINETQRVQLASYAALHRWSVQNRETFWQACMTFTSMTVDAAADAKVLKHGRRFWLDQWFPEHHLNYAENLLRFRDEHTALIFCDEHNNRQALSYAGLYQQVSLLQQWLLAQGVQAGDRIAGFAANRIETVVAMLASASLGAIWSSCSPDFGVGGILDRFTQIEPKVLFAVPSHCYAGRVNTHQAVLEKLMSGLPSLQTVVLLPDLYGAAGDDPKGDSTVVHWHDAVAGDQNTDMTFASLPFSHPLFIMYSSGTTGVPKCIVHSAGGTLLQHRKEQHLHLNLQRDDVLFYFTTCGWMMWNWLVSGLASGATLVLYDGSPFHPQSSVLFDLAADTGVTIFGTSAKYLSAAEKAGVQPRQTHDLPKLHTLLSTGSPLSAEGFDYVYQQVKTDISLQSISGGTDIISCFVLGNPLLPVHRGEIQCAGLGMDVKVYNEAGQPVSQEKGELVCQHSFPCMPTGFWHDPDHKKYQAAYFARFDNVWTHGDYAEQTVHGGWIIYGRSDTVLNPGGVRIGTAEIYRQVEQLPQVLESVAVGQEWDNDVRIVLFVRLQPGSTLDEKLIGDIKLSIRNGASPRHVPAIIRQVSDIPRTLNGKIAETAVRETLHGRPVKNQDALANPDSLTFFKGDGGDTF</sequence>
<evidence type="ECO:0000256" key="2">
    <source>
        <dbReference type="ARBA" id="ARBA00022598"/>
    </source>
</evidence>
<dbReference type="InterPro" id="IPR005914">
    <property type="entry name" value="Acac_CoA_synth"/>
</dbReference>
<dbReference type="Gene3D" id="3.40.50.12780">
    <property type="entry name" value="N-terminal domain of ligase-like"/>
    <property type="match status" value="1"/>
</dbReference>
<dbReference type="EMBL" id="LAZR01000002">
    <property type="protein sequence ID" value="KKO11820.1"/>
    <property type="molecule type" value="Genomic_DNA"/>
</dbReference>
<dbReference type="GO" id="GO:0006629">
    <property type="term" value="P:lipid metabolic process"/>
    <property type="evidence" value="ECO:0007669"/>
    <property type="project" value="InterPro"/>
</dbReference>
<evidence type="ECO:0000256" key="1">
    <source>
        <dbReference type="ARBA" id="ARBA00006432"/>
    </source>
</evidence>
<dbReference type="GO" id="GO:0030729">
    <property type="term" value="F:acetoacetate-CoA ligase activity"/>
    <property type="evidence" value="ECO:0007669"/>
    <property type="project" value="InterPro"/>
</dbReference>
<protein>
    <recommendedName>
        <fullName evidence="5">AMP-dependent synthetase/ligase domain-containing protein</fullName>
    </recommendedName>
</protein>
<dbReference type="NCBIfam" id="NF002937">
    <property type="entry name" value="PRK03584.1"/>
    <property type="match status" value="1"/>
</dbReference>
<dbReference type="AlphaFoldDB" id="A0A0F9W684"/>
<comment type="caution">
    <text evidence="6">The sequence shown here is derived from an EMBL/GenBank/DDBJ whole genome shotgun (WGS) entry which is preliminary data.</text>
</comment>
<evidence type="ECO:0000256" key="3">
    <source>
        <dbReference type="ARBA" id="ARBA00022741"/>
    </source>
</evidence>
<accession>A0A0F9W684</accession>
<evidence type="ECO:0000256" key="4">
    <source>
        <dbReference type="ARBA" id="ARBA00022840"/>
    </source>
</evidence>
<organism evidence="6">
    <name type="scientific">marine sediment metagenome</name>
    <dbReference type="NCBI Taxonomy" id="412755"/>
    <lineage>
        <taxon>unclassified sequences</taxon>
        <taxon>metagenomes</taxon>
        <taxon>ecological metagenomes</taxon>
    </lineage>
</organism>
<dbReference type="InterPro" id="IPR020845">
    <property type="entry name" value="AMP-binding_CS"/>
</dbReference>
<keyword evidence="2" id="KW-0436">Ligase</keyword>
<dbReference type="PANTHER" id="PTHR42921:SF1">
    <property type="entry name" value="ACETOACETYL-COA SYNTHETASE"/>
    <property type="match status" value="1"/>
</dbReference>
<evidence type="ECO:0000259" key="5">
    <source>
        <dbReference type="Pfam" id="PF00501"/>
    </source>
</evidence>
<dbReference type="Pfam" id="PF00501">
    <property type="entry name" value="AMP-binding"/>
    <property type="match status" value="1"/>
</dbReference>
<keyword evidence="3" id="KW-0547">Nucleotide-binding</keyword>
<dbReference type="Gene3D" id="3.30.300.30">
    <property type="match status" value="1"/>
</dbReference>
<dbReference type="InterPro" id="IPR042099">
    <property type="entry name" value="ANL_N_sf"/>
</dbReference>
<gene>
    <name evidence="6" type="ORF">LCGC14_0013240</name>
</gene>
<proteinExistence type="inferred from homology"/>
<dbReference type="InterPro" id="IPR000873">
    <property type="entry name" value="AMP-dep_synth/lig_dom"/>
</dbReference>
<keyword evidence="4" id="KW-0067">ATP-binding</keyword>
<evidence type="ECO:0000313" key="6">
    <source>
        <dbReference type="EMBL" id="KKO11820.1"/>
    </source>
</evidence>
<dbReference type="GO" id="GO:0005524">
    <property type="term" value="F:ATP binding"/>
    <property type="evidence" value="ECO:0007669"/>
    <property type="project" value="UniProtKB-KW"/>
</dbReference>
<dbReference type="SUPFAM" id="SSF56801">
    <property type="entry name" value="Acetyl-CoA synthetase-like"/>
    <property type="match status" value="1"/>
</dbReference>
<comment type="similarity">
    <text evidence="1">Belongs to the ATP-dependent AMP-binding enzyme family.</text>
</comment>
<dbReference type="NCBIfam" id="TIGR01217">
    <property type="entry name" value="ac_ac_CoA_syn"/>
    <property type="match status" value="1"/>
</dbReference>
<reference evidence="6" key="1">
    <citation type="journal article" date="2015" name="Nature">
        <title>Complex archaea that bridge the gap between prokaryotes and eukaryotes.</title>
        <authorList>
            <person name="Spang A."/>
            <person name="Saw J.H."/>
            <person name="Jorgensen S.L."/>
            <person name="Zaremba-Niedzwiedzka K."/>
            <person name="Martijn J."/>
            <person name="Lind A.E."/>
            <person name="van Eijk R."/>
            <person name="Schleper C."/>
            <person name="Guy L."/>
            <person name="Ettema T.J."/>
        </authorList>
    </citation>
    <scope>NUCLEOTIDE SEQUENCE</scope>
</reference>
<dbReference type="PANTHER" id="PTHR42921">
    <property type="entry name" value="ACETOACETYL-COA SYNTHETASE"/>
    <property type="match status" value="1"/>
</dbReference>
<feature type="domain" description="AMP-dependent synthetase/ligase" evidence="5">
    <location>
        <begin position="109"/>
        <end position="481"/>
    </location>
</feature>
<dbReference type="PROSITE" id="PS00455">
    <property type="entry name" value="AMP_BINDING"/>
    <property type="match status" value="1"/>
</dbReference>
<dbReference type="InterPro" id="IPR045851">
    <property type="entry name" value="AMP-bd_C_sf"/>
</dbReference>
<dbReference type="CDD" id="cd05943">
    <property type="entry name" value="AACS"/>
    <property type="match status" value="1"/>
</dbReference>